<dbReference type="Proteomes" id="UP000326939">
    <property type="component" value="Chromosome 12"/>
</dbReference>
<evidence type="ECO:0000259" key="3">
    <source>
        <dbReference type="Pfam" id="PF25515"/>
    </source>
</evidence>
<dbReference type="InterPro" id="IPR025344">
    <property type="entry name" value="CDP1-like_IMS"/>
</dbReference>
<feature type="domain" description="Plastid division protein CDP1-like 2nd alpha solenoid" evidence="2">
    <location>
        <begin position="372"/>
        <end position="437"/>
    </location>
</feature>
<evidence type="ECO:0000313" key="5">
    <source>
        <dbReference type="Proteomes" id="UP000326939"/>
    </source>
</evidence>
<evidence type="ECO:0000259" key="2">
    <source>
        <dbReference type="Pfam" id="PF23468"/>
    </source>
</evidence>
<dbReference type="GO" id="GO:0010020">
    <property type="term" value="P:chloroplast fission"/>
    <property type="evidence" value="ECO:0007669"/>
    <property type="project" value="TreeGrafter"/>
</dbReference>
<proteinExistence type="predicted"/>
<dbReference type="PANTHER" id="PTHR33925:SF2">
    <property type="entry name" value="PLASTID DIVISION PROTEIN CDP1, CHLOROPLASTIC"/>
    <property type="match status" value="1"/>
</dbReference>
<accession>A0A5N5KNE7</accession>
<dbReference type="Pfam" id="PF23468">
    <property type="entry name" value="ARC6"/>
    <property type="match status" value="1"/>
</dbReference>
<gene>
    <name evidence="4" type="ORF">DKX38_018368</name>
</gene>
<dbReference type="GO" id="GO:0009706">
    <property type="term" value="C:chloroplast inner membrane"/>
    <property type="evidence" value="ECO:0007669"/>
    <property type="project" value="TreeGrafter"/>
</dbReference>
<name>A0A5N5KNE7_9ROSI</name>
<dbReference type="InterPro" id="IPR058032">
    <property type="entry name" value="CDP1-like_a_solenoid_1"/>
</dbReference>
<dbReference type="Pfam" id="PF13355">
    <property type="entry name" value="ARC6-like_IMS"/>
    <property type="match status" value="1"/>
</dbReference>
<dbReference type="AlphaFoldDB" id="A0A5N5KNE7"/>
<organism evidence="4 5">
    <name type="scientific">Salix brachista</name>
    <dbReference type="NCBI Taxonomy" id="2182728"/>
    <lineage>
        <taxon>Eukaryota</taxon>
        <taxon>Viridiplantae</taxon>
        <taxon>Streptophyta</taxon>
        <taxon>Embryophyta</taxon>
        <taxon>Tracheophyta</taxon>
        <taxon>Spermatophyta</taxon>
        <taxon>Magnoliopsida</taxon>
        <taxon>eudicotyledons</taxon>
        <taxon>Gunneridae</taxon>
        <taxon>Pentapetalae</taxon>
        <taxon>rosids</taxon>
        <taxon>fabids</taxon>
        <taxon>Malpighiales</taxon>
        <taxon>Salicaceae</taxon>
        <taxon>Saliceae</taxon>
        <taxon>Salix</taxon>
    </lineage>
</organism>
<dbReference type="EMBL" id="VDCV01000012">
    <property type="protein sequence ID" value="KAB5531698.1"/>
    <property type="molecule type" value="Genomic_DNA"/>
</dbReference>
<keyword evidence="5" id="KW-1185">Reference proteome</keyword>
<protein>
    <submittedName>
        <fullName evidence="4">Uncharacterized protein</fullName>
    </submittedName>
</protein>
<feature type="domain" description="Plastid division protein CDP1-like IMS" evidence="1">
    <location>
        <begin position="791"/>
        <end position="908"/>
    </location>
</feature>
<feature type="domain" description="Plastid division protein CDP1-like 1st alpha solenoid" evidence="3">
    <location>
        <begin position="180"/>
        <end position="327"/>
    </location>
</feature>
<reference evidence="5" key="1">
    <citation type="journal article" date="2019" name="Gigascience">
        <title>De novo genome assembly of the endangered Acer yangbiense, a plant species with extremely small populations endemic to Yunnan Province, China.</title>
        <authorList>
            <person name="Yang J."/>
            <person name="Wariss H.M."/>
            <person name="Tao L."/>
            <person name="Zhang R."/>
            <person name="Yun Q."/>
            <person name="Hollingsworth P."/>
            <person name="Dao Z."/>
            <person name="Luo G."/>
            <person name="Guo H."/>
            <person name="Ma Y."/>
            <person name="Sun W."/>
        </authorList>
    </citation>
    <scope>NUCLEOTIDE SEQUENCE [LARGE SCALE GENOMIC DNA]</scope>
    <source>
        <strain evidence="5">cv. br00</strain>
    </source>
</reference>
<sequence length="917" mass="101368">MAVSNLNLTPTILSSFSSSRCCYCYLYRNSVVSFNRKSDCPKRSLLCLGLVTNNASSSSSFGIGASVSRVSRKSDFESNNSKWILNATTDTRILDNAAGTATVEILVTCYQVVGVPDKAEKDEIVKSVMQLKNAQVEEGYTMDAIMSRQDLLMDIRDKLLFEPEYAGNVKEKIPPKSSLRIPWAWLSGALCLLQEVGEEKLVLDIGRSALWHPEAKPFAHDVLLSMALAECAVAKNGFERNKVSLGFEALARAQCLLRSKISLDKMALLSQIEESLEELAPACTLELLGMLHSPENAERRRGAIAALRELLRQGLDVETSCRVQDWPCFLSQALNRLMATEIIDLLPWDDLAIVRKNKKSLESQNQRVVIDFNCFYMVILAHVALGFSSKKTELVNKAKTICECLMASESIDLKFEEAFCLFLLGQGNQDQAVEKLQEIESNSNPATRSLVPGMEIKDGSGAKPSLLMNTSNPISYTFGLDPLTWPSFGYLGCSVANLVYSCWILVGRGCQRTSYPVGDSSDNHDSRMSMLSHVRMPAELCQEIWLKDSVLAIFSDTRDCSPSLVSFFGGERRAIASKKSRMAAQATAPVSHRPLSDIAMKRMDARETIPCMNSSQHFRSAENQLAPTDLQSSLILTKNDSGSSANEPSVQLKRDLGVHNRGTWESWIERGDLAGKIGFVGVLGCIVFITFKLSGMNVRRMRIASRVTSDRTSMGTSSLAWTTDSSLDRSVHPVYISRSGIFGRVINLLSMIKVQFGNRSDTKILQGSGLAASISSSIATISRKQMPVEEAEALVKHWQAIKAEALGPGHQVHSLSEVLDESMLAQWQALADAAKSQSSYWRFVLLQLSILQAHIFSDGYGVEIAEIEALLEEAAELVDESPQKNPNYYSTYKILYVLKRQDDGSWRFCQGDIQTKS</sequence>
<evidence type="ECO:0000259" key="1">
    <source>
        <dbReference type="Pfam" id="PF13355"/>
    </source>
</evidence>
<evidence type="ECO:0000313" key="4">
    <source>
        <dbReference type="EMBL" id="KAB5531698.1"/>
    </source>
</evidence>
<comment type="caution">
    <text evidence="4">The sequence shown here is derived from an EMBL/GenBank/DDBJ whole genome shotgun (WGS) entry which is preliminary data.</text>
</comment>
<dbReference type="InterPro" id="IPR057137">
    <property type="entry name" value="CDP1-like_a_solenoid_2"/>
</dbReference>
<dbReference type="Pfam" id="PF25515">
    <property type="entry name" value="Arm_PDR"/>
    <property type="match status" value="1"/>
</dbReference>
<dbReference type="InterPro" id="IPR044685">
    <property type="entry name" value="CPD1-like"/>
</dbReference>
<dbReference type="PANTHER" id="PTHR33925">
    <property type="entry name" value="PLASTID DIVISION PROTEIN CDP1, CHLOROPLASTIC-RELATED"/>
    <property type="match status" value="1"/>
</dbReference>